<keyword evidence="3" id="KW-1185">Reference proteome</keyword>
<feature type="domain" description="Cyclic nucleotide-binding" evidence="1">
    <location>
        <begin position="34"/>
        <end position="117"/>
    </location>
</feature>
<dbReference type="InterPro" id="IPR018490">
    <property type="entry name" value="cNMP-bd_dom_sf"/>
</dbReference>
<reference evidence="2 3" key="1">
    <citation type="submission" date="2019-09" db="EMBL/GenBank/DDBJ databases">
        <title>Complete genome sequence of Arachidicoccus sp. B3-10 isolated from apple orchard soil.</title>
        <authorList>
            <person name="Kim H.S."/>
            <person name="Han K.-I."/>
            <person name="Suh M.K."/>
            <person name="Lee K.C."/>
            <person name="Eom M.K."/>
            <person name="Kim J.-S."/>
            <person name="Kang S.W."/>
            <person name="Sin Y."/>
            <person name="Lee J.-S."/>
        </authorList>
    </citation>
    <scope>NUCLEOTIDE SEQUENCE [LARGE SCALE GENOMIC DNA]</scope>
    <source>
        <strain evidence="2 3">B3-10</strain>
    </source>
</reference>
<dbReference type="Proteomes" id="UP000292424">
    <property type="component" value="Chromosome"/>
</dbReference>
<dbReference type="InterPro" id="IPR000595">
    <property type="entry name" value="cNMP-bd_dom"/>
</dbReference>
<dbReference type="SUPFAM" id="SSF51206">
    <property type="entry name" value="cAMP-binding domain-like"/>
    <property type="match status" value="1"/>
</dbReference>
<dbReference type="EMBL" id="CP044016">
    <property type="protein sequence ID" value="QES88934.1"/>
    <property type="molecule type" value="Genomic_DNA"/>
</dbReference>
<evidence type="ECO:0000313" key="3">
    <source>
        <dbReference type="Proteomes" id="UP000292424"/>
    </source>
</evidence>
<sequence>MERYDHFFNNIAMHIALTDQEKEVAISLLQSCTIKKKQAILTAGNICRNFYFVDSGCLRLFSCDNEGLEHNVMFCTENWWVADIASFSTQSAAFYGIEGLEDSELLYYSFQNLEKLYLLVPKFERFFRILIQNGFNFYQSQITVNVSLTAQERYALFQERYPKLEQRISQKHIASYLGITPIFLSRIRKRKFQSQK</sequence>
<dbReference type="AlphaFoldDB" id="A0A5P2FZH4"/>
<dbReference type="InterPro" id="IPR014710">
    <property type="entry name" value="RmlC-like_jellyroll"/>
</dbReference>
<protein>
    <submittedName>
        <fullName evidence="2">Crp/Fnr family transcriptional regulator</fullName>
    </submittedName>
</protein>
<dbReference type="Gene3D" id="2.60.120.10">
    <property type="entry name" value="Jelly Rolls"/>
    <property type="match status" value="1"/>
</dbReference>
<dbReference type="Pfam" id="PF00027">
    <property type="entry name" value="cNMP_binding"/>
    <property type="match status" value="1"/>
</dbReference>
<evidence type="ECO:0000259" key="1">
    <source>
        <dbReference type="Pfam" id="PF00027"/>
    </source>
</evidence>
<accession>A0A5P2FZH4</accession>
<gene>
    <name evidence="2" type="ORF">E0W69_009780</name>
</gene>
<evidence type="ECO:0000313" key="2">
    <source>
        <dbReference type="EMBL" id="QES88934.1"/>
    </source>
</evidence>
<organism evidence="2 3">
    <name type="scientific">Rhizosphaericola mali</name>
    <dbReference type="NCBI Taxonomy" id="2545455"/>
    <lineage>
        <taxon>Bacteria</taxon>
        <taxon>Pseudomonadati</taxon>
        <taxon>Bacteroidota</taxon>
        <taxon>Chitinophagia</taxon>
        <taxon>Chitinophagales</taxon>
        <taxon>Chitinophagaceae</taxon>
        <taxon>Rhizosphaericola</taxon>
    </lineage>
</organism>
<dbReference type="OrthoDB" id="9152304at2"/>
<name>A0A5P2FZH4_9BACT</name>
<proteinExistence type="predicted"/>
<dbReference type="CDD" id="cd00038">
    <property type="entry name" value="CAP_ED"/>
    <property type="match status" value="1"/>
</dbReference>
<dbReference type="KEGG" id="arac:E0W69_009780"/>